<evidence type="ECO:0008006" key="4">
    <source>
        <dbReference type="Google" id="ProtNLM"/>
    </source>
</evidence>
<proteinExistence type="predicted"/>
<gene>
    <name evidence="2" type="ORF">P8A22_22665</name>
</gene>
<evidence type="ECO:0000256" key="1">
    <source>
        <dbReference type="SAM" id="Phobius"/>
    </source>
</evidence>
<name>A0ABY9I7N5_9ACTN</name>
<feature type="transmembrane region" description="Helical" evidence="1">
    <location>
        <begin position="148"/>
        <end position="169"/>
    </location>
</feature>
<protein>
    <recommendedName>
        <fullName evidence="4">TIGR04222 domain-containing membrane protein</fullName>
    </recommendedName>
</protein>
<sequence length="261" mass="27984">MTQLQLSGAALAAAVGVYGVLAALWLVRDRSDRAAAASLGHLDIDPYHAVATAGEAHDADGHAAAVLLLEGRLTIDAEGRLSVTDGGDAGTGIGHPVTSALLDAVRRHGPVTLRGLRLNPELRAARGDFLREQDARVPRWSGRRNDGLGTAACATALALSFFYPVQRVFLGKEAPAGAGDLLFGLFLVVITGLMLAVPLVWLALRFWPDRRDPFRAHCAGLPHPEPEALDEERRGRLRTSLIHTEPWEREDTTWVDSGGAF</sequence>
<accession>A0ABY9I7N5</accession>
<keyword evidence="1" id="KW-1133">Transmembrane helix</keyword>
<keyword evidence="3" id="KW-1185">Reference proteome</keyword>
<dbReference type="EMBL" id="CP120992">
    <property type="protein sequence ID" value="WLQ42506.1"/>
    <property type="molecule type" value="Genomic_DNA"/>
</dbReference>
<keyword evidence="1" id="KW-0472">Membrane</keyword>
<reference evidence="2 3" key="1">
    <citation type="submission" date="2023-03" db="EMBL/GenBank/DDBJ databases">
        <title>Isolation and description of six Streptomyces strains from soil environments, able to metabolize different microbial glucans.</title>
        <authorList>
            <person name="Widen T."/>
            <person name="Larsbrink J."/>
        </authorList>
    </citation>
    <scope>NUCLEOTIDE SEQUENCE [LARGE SCALE GENOMIC DNA]</scope>
    <source>
        <strain evidence="2 3">Mut2</strain>
    </source>
</reference>
<dbReference type="RefSeq" id="WP_306089856.1">
    <property type="nucleotide sequence ID" value="NZ_CP120992.1"/>
</dbReference>
<evidence type="ECO:0000313" key="2">
    <source>
        <dbReference type="EMBL" id="WLQ42506.1"/>
    </source>
</evidence>
<keyword evidence="1" id="KW-0812">Transmembrane</keyword>
<dbReference type="Proteomes" id="UP001229952">
    <property type="component" value="Chromosome"/>
</dbReference>
<organism evidence="2 3">
    <name type="scientific">Streptomyces laculatispora</name>
    <dbReference type="NCBI Taxonomy" id="887464"/>
    <lineage>
        <taxon>Bacteria</taxon>
        <taxon>Bacillati</taxon>
        <taxon>Actinomycetota</taxon>
        <taxon>Actinomycetes</taxon>
        <taxon>Kitasatosporales</taxon>
        <taxon>Streptomycetaceae</taxon>
        <taxon>Streptomyces</taxon>
    </lineage>
</organism>
<feature type="transmembrane region" description="Helical" evidence="1">
    <location>
        <begin position="181"/>
        <end position="204"/>
    </location>
</feature>
<feature type="transmembrane region" description="Helical" evidence="1">
    <location>
        <begin position="6"/>
        <end position="27"/>
    </location>
</feature>
<evidence type="ECO:0000313" key="3">
    <source>
        <dbReference type="Proteomes" id="UP001229952"/>
    </source>
</evidence>